<gene>
    <name evidence="4" type="ORF">MHSWG343_04430</name>
</gene>
<evidence type="ECO:0000256" key="3">
    <source>
        <dbReference type="SAM" id="Phobius"/>
    </source>
</evidence>
<dbReference type="Pfam" id="PF17359">
    <property type="entry name" value="DUF5385"/>
    <property type="match status" value="1"/>
</dbReference>
<feature type="transmembrane region" description="Helical" evidence="3">
    <location>
        <begin position="12"/>
        <end position="32"/>
    </location>
</feature>
<evidence type="ECO:0000313" key="4">
    <source>
        <dbReference type="EMBL" id="GCE63446.1"/>
    </source>
</evidence>
<evidence type="ECO:0000313" key="5">
    <source>
        <dbReference type="Proteomes" id="UP000324831"/>
    </source>
</evidence>
<organism evidence="4 5">
    <name type="scientific">Candidatus Mycoplasma haematohominis</name>
    <dbReference type="NCBI Taxonomy" id="1494318"/>
    <lineage>
        <taxon>Bacteria</taxon>
        <taxon>Bacillati</taxon>
        <taxon>Mycoplasmatota</taxon>
        <taxon>Mollicutes</taxon>
        <taxon>Mycoplasmataceae</taxon>
        <taxon>Mycoplasma</taxon>
    </lineage>
</organism>
<feature type="region of interest" description="Disordered" evidence="2">
    <location>
        <begin position="238"/>
        <end position="262"/>
    </location>
</feature>
<evidence type="ECO:0000256" key="1">
    <source>
        <dbReference type="SAM" id="Coils"/>
    </source>
</evidence>
<dbReference type="Proteomes" id="UP000324831">
    <property type="component" value="Unassembled WGS sequence"/>
</dbReference>
<dbReference type="InterPro" id="IPR035325">
    <property type="entry name" value="DUF5385"/>
</dbReference>
<sequence length="262" mass="31550">MNNNSILNGTDFGSIFLLFLPVALIIITFIYIKKKKQDENKEFNRFGRRGKKNHVWQIIKEYHKKKNKIGGTIEMYFLFERVHPADLEDYLNRAHKFRVKQEAKKLGIKPPKIKKQDFSEIKKYFDDLEEETNELNKKEKINAVKSQKIENIRDSIPKQRKRRKRYVILYKMKDRNVVSDWIAIEVELIKQNTKEGKMEDNVVINKELDVEMEMKWMEPLLQEKLDARNKKIEEDNKRALKEQKKKEKKSWMSIFKSSNKKI</sequence>
<protein>
    <submittedName>
        <fullName evidence="4">Uncharacterized protein</fullName>
    </submittedName>
</protein>
<dbReference type="EMBL" id="BIMN01000002">
    <property type="protein sequence ID" value="GCE63446.1"/>
    <property type="molecule type" value="Genomic_DNA"/>
</dbReference>
<keyword evidence="1" id="KW-0175">Coiled coil</keyword>
<comment type="caution">
    <text evidence="4">The sequence shown here is derived from an EMBL/GenBank/DDBJ whole genome shotgun (WGS) entry which is preliminary data.</text>
</comment>
<keyword evidence="3" id="KW-0472">Membrane</keyword>
<accession>A0A478FST6</accession>
<name>A0A478FST6_9MOLU</name>
<keyword evidence="3" id="KW-1133">Transmembrane helix</keyword>
<reference evidence="4 5" key="1">
    <citation type="submission" date="2019-01" db="EMBL/GenBank/DDBJ databases">
        <title>Draft genome sequences of Candidatus Mycoplasma haemohominis SWG34-3 identified from a patient with pyrexia, anemia and liver dysfunction.</title>
        <authorList>
            <person name="Sekizuka T."/>
            <person name="Hattori N."/>
            <person name="Katano H."/>
            <person name="Takuma T."/>
            <person name="Ito T."/>
            <person name="Arai N."/>
            <person name="Yanai R."/>
            <person name="Ishii S."/>
            <person name="Miura Y."/>
            <person name="Tokunaga T."/>
            <person name="Watanabe H."/>
            <person name="Nomura N."/>
            <person name="Eguchi J."/>
            <person name="Arai T."/>
            <person name="Hasegawa H."/>
            <person name="Nakamaki T."/>
            <person name="Wakita T."/>
            <person name="Niki Y."/>
            <person name="Kuroda M."/>
        </authorList>
    </citation>
    <scope>NUCLEOTIDE SEQUENCE [LARGE SCALE GENOMIC DNA]</scope>
    <source>
        <strain evidence="4">SWG34-3</strain>
    </source>
</reference>
<proteinExistence type="predicted"/>
<evidence type="ECO:0000256" key="2">
    <source>
        <dbReference type="SAM" id="MobiDB-lite"/>
    </source>
</evidence>
<feature type="coiled-coil region" evidence="1">
    <location>
        <begin position="121"/>
        <end position="148"/>
    </location>
</feature>
<dbReference type="AlphaFoldDB" id="A0A478FST6"/>
<keyword evidence="3" id="KW-0812">Transmembrane</keyword>